<reference evidence="2 3" key="1">
    <citation type="submission" date="2013-02" db="EMBL/GenBank/DDBJ databases">
        <authorList>
            <person name="McClelland M."/>
            <person name="Porwollik S."/>
            <person name="Desai P."/>
            <person name="Cheng P."/>
            <person name="Wollam A."/>
            <person name="Pepin K."/>
            <person name="Bhonagiri V."/>
            <person name="Fulton L."/>
            <person name="Fulton R."/>
            <person name="Delehaunty K."/>
            <person name="Fronick C."/>
            <person name="Godfrey J."/>
            <person name="Waligorski J."/>
            <person name="Appelbaum E."/>
            <person name="Tomlinson C."/>
            <person name="Warren W."/>
            <person name="Sodergren E."/>
            <person name="Weinstock G."/>
            <person name="Wilson R.K."/>
        </authorList>
    </citation>
    <scope>NUCLEOTIDE SEQUENCE [LARGE SCALE GENOMIC DNA]</scope>
    <source>
        <strain evidence="2 3">UC16</strain>
    </source>
</reference>
<keyword evidence="1" id="KW-0472">Membrane</keyword>
<dbReference type="AlphaFoldDB" id="M7SHV1"/>
<proteinExistence type="predicted"/>
<gene>
    <name evidence="2" type="ORF">A670_00286</name>
</gene>
<evidence type="ECO:0000313" key="3">
    <source>
        <dbReference type="Proteomes" id="UP000013259"/>
    </source>
</evidence>
<accession>M7SHV1</accession>
<organism evidence="2 3">
    <name type="scientific">Salmonella enterica subsp. enterica serovar Dublin str. UC16</name>
    <dbReference type="NCBI Taxonomy" id="1192688"/>
    <lineage>
        <taxon>Bacteria</taxon>
        <taxon>Pseudomonadati</taxon>
        <taxon>Pseudomonadota</taxon>
        <taxon>Gammaproteobacteria</taxon>
        <taxon>Enterobacterales</taxon>
        <taxon>Enterobacteriaceae</taxon>
        <taxon>Salmonella</taxon>
    </lineage>
</organism>
<keyword evidence="1" id="KW-1133">Transmembrane helix</keyword>
<comment type="caution">
    <text evidence="2">The sequence shown here is derived from an EMBL/GenBank/DDBJ whole genome shotgun (WGS) entry which is preliminary data.</text>
</comment>
<protein>
    <submittedName>
        <fullName evidence="2">Uncharacterized protein</fullName>
    </submittedName>
</protein>
<dbReference type="Proteomes" id="UP000013259">
    <property type="component" value="Unassembled WGS sequence"/>
</dbReference>
<evidence type="ECO:0000256" key="1">
    <source>
        <dbReference type="SAM" id="Phobius"/>
    </source>
</evidence>
<keyword evidence="1" id="KW-0812">Transmembrane</keyword>
<sequence>MPPTPHRAQCLVSLNQLRHIIAVNFPLVAFLIGITGHPRLFI</sequence>
<dbReference type="HOGENOM" id="CLU_3257549_0_0_6"/>
<name>M7SHV1_SALDU</name>
<evidence type="ECO:0000313" key="2">
    <source>
        <dbReference type="EMBL" id="EMR54460.1"/>
    </source>
</evidence>
<dbReference type="EMBL" id="APMR01000005">
    <property type="protein sequence ID" value="EMR54460.1"/>
    <property type="molecule type" value="Genomic_DNA"/>
</dbReference>
<feature type="transmembrane region" description="Helical" evidence="1">
    <location>
        <begin position="20"/>
        <end position="41"/>
    </location>
</feature>